<dbReference type="Proteomes" id="UP000230779">
    <property type="component" value="Unassembled WGS sequence"/>
</dbReference>
<evidence type="ECO:0000313" key="2">
    <source>
        <dbReference type="EMBL" id="PIY96189.1"/>
    </source>
</evidence>
<gene>
    <name evidence="2" type="ORF">COY66_04750</name>
</gene>
<proteinExistence type="predicted"/>
<sequence>MQKVGEKVEQKLLLKSFYNEHKVFRKEVRMFDIQAVIAALLCYASMILLVKIEEPSFGITAAVGLVWMARSILSLWEKLAVLKEVSLKAVEVDQRLLQYDRGIGTWVIRTVIDVLFFGSAAVCALATISVVITSAH</sequence>
<reference evidence="2 3" key="1">
    <citation type="submission" date="2017-09" db="EMBL/GenBank/DDBJ databases">
        <title>Depth-based differentiation of microbial function through sediment-hosted aquifers and enrichment of novel symbionts in the deep terrestrial subsurface.</title>
        <authorList>
            <person name="Probst A.J."/>
            <person name="Ladd B."/>
            <person name="Jarett J.K."/>
            <person name="Geller-Mcgrath D.E."/>
            <person name="Sieber C.M."/>
            <person name="Emerson J.B."/>
            <person name="Anantharaman K."/>
            <person name="Thomas B.C."/>
            <person name="Malmstrom R."/>
            <person name="Stieglmeier M."/>
            <person name="Klingl A."/>
            <person name="Woyke T."/>
            <person name="Ryan C.M."/>
            <person name="Banfield J.F."/>
        </authorList>
    </citation>
    <scope>NUCLEOTIDE SEQUENCE [LARGE SCALE GENOMIC DNA]</scope>
    <source>
        <strain evidence="2">CG_4_10_14_0_8_um_filter_42_10</strain>
    </source>
</reference>
<accession>A0A2M7RHG7</accession>
<dbReference type="AlphaFoldDB" id="A0A2M7RHG7"/>
<keyword evidence="1" id="KW-0472">Membrane</keyword>
<feature type="transmembrane region" description="Helical" evidence="1">
    <location>
        <begin position="111"/>
        <end position="132"/>
    </location>
</feature>
<comment type="caution">
    <text evidence="2">The sequence shown here is derived from an EMBL/GenBank/DDBJ whole genome shotgun (WGS) entry which is preliminary data.</text>
</comment>
<keyword evidence="1" id="KW-1133">Transmembrane helix</keyword>
<protein>
    <submittedName>
        <fullName evidence="2">Uncharacterized protein</fullName>
    </submittedName>
</protein>
<dbReference type="EMBL" id="PFMD01000055">
    <property type="protein sequence ID" value="PIY96189.1"/>
    <property type="molecule type" value="Genomic_DNA"/>
</dbReference>
<feature type="transmembrane region" description="Helical" evidence="1">
    <location>
        <begin position="31"/>
        <end position="50"/>
    </location>
</feature>
<name>A0A2M7RHG7_9BACT</name>
<organism evidence="2 3">
    <name type="scientific">Candidatus Kerfeldbacteria bacterium CG_4_10_14_0_8_um_filter_42_10</name>
    <dbReference type="NCBI Taxonomy" id="2014248"/>
    <lineage>
        <taxon>Bacteria</taxon>
        <taxon>Candidatus Kerfeldiibacteriota</taxon>
    </lineage>
</organism>
<evidence type="ECO:0000256" key="1">
    <source>
        <dbReference type="SAM" id="Phobius"/>
    </source>
</evidence>
<keyword evidence="1" id="KW-0812">Transmembrane</keyword>
<evidence type="ECO:0000313" key="3">
    <source>
        <dbReference type="Proteomes" id="UP000230779"/>
    </source>
</evidence>